<dbReference type="EMBL" id="BAAATZ010000012">
    <property type="protein sequence ID" value="GAA2727099.1"/>
    <property type="molecule type" value="Genomic_DNA"/>
</dbReference>
<evidence type="ECO:0000313" key="2">
    <source>
        <dbReference type="EMBL" id="GAA2727099.1"/>
    </source>
</evidence>
<evidence type="ECO:0000256" key="1">
    <source>
        <dbReference type="SAM" id="MobiDB-lite"/>
    </source>
</evidence>
<protein>
    <recommendedName>
        <fullName evidence="4">DNA-directed RNA polymerase specialized sigma24 family protein</fullName>
    </recommendedName>
</protein>
<dbReference type="RefSeq" id="WP_344451188.1">
    <property type="nucleotide sequence ID" value="NZ_BAAATZ010000012.1"/>
</dbReference>
<sequence>MTDSAAQKRHRELIRLSYLILPGGGSQEARLALARRIVERNLPRRPLGPQAHAEARVRVFRQSMRPPRRLRRPAVRPRAGGPPGNAALAALTPEERVAYVLSRVAGLRRHVVRELLADLGVPGSRELLDRVDSMEDLRVVAPAAAVHVRSRRSSRLPVLAACAATCALAGVAIVQERHVPAAAVRTVEPSPSQAPAASRLPEPTEVRYWRGRLPGGAGPGELLCRHTPLPGGGFERQGLLVWRGEGHAARDCADGRTGLWWRSPAGRWFYLAAAEPGTELEVEDGRRRGALWTVRGPRGGKVPDREIPLLKG</sequence>
<proteinExistence type="predicted"/>
<reference evidence="2 3" key="1">
    <citation type="journal article" date="2019" name="Int. J. Syst. Evol. Microbiol.">
        <title>The Global Catalogue of Microorganisms (GCM) 10K type strain sequencing project: providing services to taxonomists for standard genome sequencing and annotation.</title>
        <authorList>
            <consortium name="The Broad Institute Genomics Platform"/>
            <consortium name="The Broad Institute Genome Sequencing Center for Infectious Disease"/>
            <person name="Wu L."/>
            <person name="Ma J."/>
        </authorList>
    </citation>
    <scope>NUCLEOTIDE SEQUENCE [LARGE SCALE GENOMIC DNA]</scope>
    <source>
        <strain evidence="2 3">JCM 8201</strain>
    </source>
</reference>
<keyword evidence="3" id="KW-1185">Reference proteome</keyword>
<dbReference type="Proteomes" id="UP001501842">
    <property type="component" value="Unassembled WGS sequence"/>
</dbReference>
<organism evidence="2 3">
    <name type="scientific">Actinocorallia aurantiaca</name>
    <dbReference type="NCBI Taxonomy" id="46204"/>
    <lineage>
        <taxon>Bacteria</taxon>
        <taxon>Bacillati</taxon>
        <taxon>Actinomycetota</taxon>
        <taxon>Actinomycetes</taxon>
        <taxon>Streptosporangiales</taxon>
        <taxon>Thermomonosporaceae</taxon>
        <taxon>Actinocorallia</taxon>
    </lineage>
</organism>
<accession>A0ABN3U941</accession>
<evidence type="ECO:0000313" key="3">
    <source>
        <dbReference type="Proteomes" id="UP001501842"/>
    </source>
</evidence>
<feature type="compositionally biased region" description="Low complexity" evidence="1">
    <location>
        <begin position="76"/>
        <end position="87"/>
    </location>
</feature>
<evidence type="ECO:0008006" key="4">
    <source>
        <dbReference type="Google" id="ProtNLM"/>
    </source>
</evidence>
<name>A0ABN3U941_9ACTN</name>
<gene>
    <name evidence="2" type="ORF">GCM10010439_32090</name>
</gene>
<comment type="caution">
    <text evidence="2">The sequence shown here is derived from an EMBL/GenBank/DDBJ whole genome shotgun (WGS) entry which is preliminary data.</text>
</comment>
<feature type="region of interest" description="Disordered" evidence="1">
    <location>
        <begin position="68"/>
        <end position="87"/>
    </location>
</feature>